<dbReference type="Pfam" id="PF08942">
    <property type="entry name" value="DUF1919"/>
    <property type="match status" value="1"/>
</dbReference>
<dbReference type="AlphaFoldDB" id="A0A1I5X7R7"/>
<keyword evidence="2" id="KW-1185">Reference proteome</keyword>
<dbReference type="EMBL" id="FOXO01000029">
    <property type="protein sequence ID" value="SFQ28022.1"/>
    <property type="molecule type" value="Genomic_DNA"/>
</dbReference>
<gene>
    <name evidence="1" type="ORF">SAMN04487928_12913</name>
</gene>
<reference evidence="2" key="1">
    <citation type="submission" date="2016-10" db="EMBL/GenBank/DDBJ databases">
        <authorList>
            <person name="Varghese N."/>
            <person name="Submissions S."/>
        </authorList>
    </citation>
    <scope>NUCLEOTIDE SEQUENCE [LARGE SCALE GENOMIC DNA]</scope>
    <source>
        <strain evidence="2">P18</strain>
    </source>
</reference>
<accession>A0A1I5X7R7</accession>
<organism evidence="1 2">
    <name type="scientific">Butyrivibrio proteoclasticus</name>
    <dbReference type="NCBI Taxonomy" id="43305"/>
    <lineage>
        <taxon>Bacteria</taxon>
        <taxon>Bacillati</taxon>
        <taxon>Bacillota</taxon>
        <taxon>Clostridia</taxon>
        <taxon>Lachnospirales</taxon>
        <taxon>Lachnospiraceae</taxon>
        <taxon>Butyrivibrio</taxon>
    </lineage>
</organism>
<dbReference type="InterPro" id="IPR037226">
    <property type="entry name" value="CAC2185-like_sf"/>
</dbReference>
<dbReference type="SUPFAM" id="SSF142795">
    <property type="entry name" value="CAC2185-like"/>
    <property type="match status" value="1"/>
</dbReference>
<name>A0A1I5X7R7_9FIRM</name>
<evidence type="ECO:0000313" key="1">
    <source>
        <dbReference type="EMBL" id="SFQ28022.1"/>
    </source>
</evidence>
<dbReference type="Proteomes" id="UP000182624">
    <property type="component" value="Unassembled WGS sequence"/>
</dbReference>
<evidence type="ECO:0000313" key="2">
    <source>
        <dbReference type="Proteomes" id="UP000182624"/>
    </source>
</evidence>
<protein>
    <submittedName>
        <fullName evidence="1">Uncharacterized protein</fullName>
    </submittedName>
</protein>
<proteinExistence type="predicted"/>
<sequence>MIEIETPLPYPVAELGKGGVRLHLVHYKTVMEAQNKWNVRKTRINYDNVCLIMNDRNEFTIQDAYEFDKLPYKKILLTHLPIDGCGSAQYIKGFEKDPYVPVMAYYKNKFSIKKI</sequence>
<dbReference type="InterPro" id="IPR015037">
    <property type="entry name" value="DUF1919"/>
</dbReference>